<keyword evidence="4" id="KW-1185">Reference proteome</keyword>
<dbReference type="SUPFAM" id="SSF81383">
    <property type="entry name" value="F-box domain"/>
    <property type="match status" value="1"/>
</dbReference>
<dbReference type="Pfam" id="PF24758">
    <property type="entry name" value="LRR_At5g56370"/>
    <property type="match status" value="1"/>
</dbReference>
<feature type="chain" id="PRO_5036471965" description="F-box domain-containing protein" evidence="1">
    <location>
        <begin position="30"/>
        <end position="650"/>
    </location>
</feature>
<dbReference type="InterPro" id="IPR006566">
    <property type="entry name" value="FBD"/>
</dbReference>
<dbReference type="PANTHER" id="PTHR31293">
    <property type="entry name" value="RNI-LIKE SUPERFAMILY PROTEIN"/>
    <property type="match status" value="1"/>
</dbReference>
<dbReference type="CDD" id="cd22160">
    <property type="entry name" value="F-box_AtFBL13-like"/>
    <property type="match status" value="1"/>
</dbReference>
<feature type="signal peptide" evidence="1">
    <location>
        <begin position="1"/>
        <end position="29"/>
    </location>
</feature>
<dbReference type="Gene3D" id="1.20.1280.50">
    <property type="match status" value="1"/>
</dbReference>
<dbReference type="PROSITE" id="PS50181">
    <property type="entry name" value="FBOX"/>
    <property type="match status" value="1"/>
</dbReference>
<dbReference type="SUPFAM" id="SSF52047">
    <property type="entry name" value="RNI-like"/>
    <property type="match status" value="1"/>
</dbReference>
<dbReference type="EMBL" id="JAAMPC010000004">
    <property type="protein sequence ID" value="KAG2317610.1"/>
    <property type="molecule type" value="Genomic_DNA"/>
</dbReference>
<dbReference type="Pfam" id="PF00646">
    <property type="entry name" value="F-box"/>
    <property type="match status" value="1"/>
</dbReference>
<dbReference type="SMART" id="SM00579">
    <property type="entry name" value="FBD"/>
    <property type="match status" value="1"/>
</dbReference>
<dbReference type="AlphaFoldDB" id="A0A8X7VVJ5"/>
<protein>
    <recommendedName>
        <fullName evidence="2">F-box domain-containing protein</fullName>
    </recommendedName>
</protein>
<feature type="domain" description="F-box" evidence="2">
    <location>
        <begin position="170"/>
        <end position="207"/>
    </location>
</feature>
<reference evidence="3 4" key="1">
    <citation type="submission" date="2020-02" db="EMBL/GenBank/DDBJ databases">
        <authorList>
            <person name="Ma Q."/>
            <person name="Huang Y."/>
            <person name="Song X."/>
            <person name="Pei D."/>
        </authorList>
    </citation>
    <scope>NUCLEOTIDE SEQUENCE [LARGE SCALE GENOMIC DNA]</scope>
    <source>
        <strain evidence="3">Sxm20200214</strain>
        <tissue evidence="3">Leaf</tissue>
    </source>
</reference>
<dbReference type="InterPro" id="IPR036047">
    <property type="entry name" value="F-box-like_dom_sf"/>
</dbReference>
<gene>
    <name evidence="3" type="ORF">Bca52824_020732</name>
</gene>
<evidence type="ECO:0000256" key="1">
    <source>
        <dbReference type="SAM" id="SignalP"/>
    </source>
</evidence>
<dbReference type="InterPro" id="IPR055411">
    <property type="entry name" value="LRR_FXL15/At3g58940/PEG3-like"/>
</dbReference>
<organism evidence="3 4">
    <name type="scientific">Brassica carinata</name>
    <name type="common">Ethiopian mustard</name>
    <name type="synonym">Abyssinian cabbage</name>
    <dbReference type="NCBI Taxonomy" id="52824"/>
    <lineage>
        <taxon>Eukaryota</taxon>
        <taxon>Viridiplantae</taxon>
        <taxon>Streptophyta</taxon>
        <taxon>Embryophyta</taxon>
        <taxon>Tracheophyta</taxon>
        <taxon>Spermatophyta</taxon>
        <taxon>Magnoliopsida</taxon>
        <taxon>eudicotyledons</taxon>
        <taxon>Gunneridae</taxon>
        <taxon>Pentapetalae</taxon>
        <taxon>rosids</taxon>
        <taxon>malvids</taxon>
        <taxon>Brassicales</taxon>
        <taxon>Brassicaceae</taxon>
        <taxon>Brassiceae</taxon>
        <taxon>Brassica</taxon>
    </lineage>
</organism>
<dbReference type="PANTHER" id="PTHR31293:SF16">
    <property type="entry name" value="RNI-LIKE SUPERFAMILY PROTEIN"/>
    <property type="match status" value="1"/>
</dbReference>
<proteinExistence type="predicted"/>
<dbReference type="Proteomes" id="UP000886595">
    <property type="component" value="Unassembled WGS sequence"/>
</dbReference>
<dbReference type="InterPro" id="IPR055294">
    <property type="entry name" value="FBL60-like"/>
</dbReference>
<dbReference type="InterPro" id="IPR001810">
    <property type="entry name" value="F-box_dom"/>
</dbReference>
<accession>A0A8X7VVJ5</accession>
<dbReference type="InterPro" id="IPR053781">
    <property type="entry name" value="F-box_AtFBL13-like"/>
</dbReference>
<sequence>MADAHMTLSIGSLRSLLSRSLSLAFLALCKDLVCRINQALRQENPDNQLSAKYNLYVCGCFVDENGNLCGVRIHTAVPPREDVPYERKSDLAAARYLRDGGFTVFVAKKPLRDGNIFPSGFAASGASVTFNWELMLCGGGKLYKVGSGEWKGQGVDEEVVPCVPGSGKKMDRVSNLPDEVLCHILSFLTTKEAALTSILAKRWRNLLAFVPYLTIDDSVFLHPEEDKRYRDDIIQSFMDFVDRVLTLQGNSPLSKFSLKCLTVVDTQRLDAWISIALARGVSDLDLAIMLNLQDEDDDDTKYQLSPKCFECSTLVRLRIDYGSEFSLVAADRISLPLLKTLVLDSVPVVPNEFNTLLCALPSLEELLLLDVVWEDTEGVTVSSASVKTLTIRLNDVLSSLSFDTPSLFHFNYFGFVASDYPVVNMDNLVEARIVFCLSEDQLKRLRDPDHVLFDEEDALGFSNVWKLFHGIRNVPDLNLFPDTLEVLSMCSESLPVFNNLKSLAIKSNKERGWQAMPALLRNCPHLETLVIEGGLVHHVTDECGDACDCIPREGKGLSLTVCPVKELEIQGFRGTMKEMAMIKHFLDYFPGLKEMEIYVEENDPTQLGNREVSKLVQEMLELYNSLSSCNVQLLVSEYLESKWLKNKTIS</sequence>
<keyword evidence="1" id="KW-0732">Signal</keyword>
<evidence type="ECO:0000313" key="4">
    <source>
        <dbReference type="Proteomes" id="UP000886595"/>
    </source>
</evidence>
<name>A0A8X7VVJ5_BRACI</name>
<evidence type="ECO:0000313" key="3">
    <source>
        <dbReference type="EMBL" id="KAG2317610.1"/>
    </source>
</evidence>
<dbReference type="InterPro" id="IPR032675">
    <property type="entry name" value="LRR_dom_sf"/>
</dbReference>
<comment type="caution">
    <text evidence="3">The sequence shown here is derived from an EMBL/GenBank/DDBJ whole genome shotgun (WGS) entry which is preliminary data.</text>
</comment>
<dbReference type="Gene3D" id="3.80.10.10">
    <property type="entry name" value="Ribonuclease Inhibitor"/>
    <property type="match status" value="1"/>
</dbReference>
<evidence type="ECO:0000259" key="2">
    <source>
        <dbReference type="PROSITE" id="PS50181"/>
    </source>
</evidence>
<dbReference type="OrthoDB" id="612216at2759"/>